<keyword evidence="3" id="KW-1185">Reference proteome</keyword>
<protein>
    <recommendedName>
        <fullName evidence="1">C2 domain-containing protein</fullName>
    </recommendedName>
</protein>
<evidence type="ECO:0000259" key="1">
    <source>
        <dbReference type="PROSITE" id="PS50004"/>
    </source>
</evidence>
<dbReference type="InterPro" id="IPR000008">
    <property type="entry name" value="C2_dom"/>
</dbReference>
<dbReference type="PANTHER" id="PTHR31425:SF32">
    <property type="entry name" value="MULTIPLE C2 DOMAIN AND TRANSMEMBRANE REGION PROTEIN 9"/>
    <property type="match status" value="1"/>
</dbReference>
<dbReference type="EMBL" id="JAWPEI010000004">
    <property type="protein sequence ID" value="KAK4730382.1"/>
    <property type="molecule type" value="Genomic_DNA"/>
</dbReference>
<evidence type="ECO:0000313" key="3">
    <source>
        <dbReference type="Proteomes" id="UP001311915"/>
    </source>
</evidence>
<dbReference type="Proteomes" id="UP001311915">
    <property type="component" value="Unassembled WGS sequence"/>
</dbReference>
<name>A0AAV9LZ08_9SOLN</name>
<dbReference type="AlphaFoldDB" id="A0AAV9LZ08"/>
<dbReference type="Gene3D" id="2.60.40.150">
    <property type="entry name" value="C2 domain"/>
    <property type="match status" value="1"/>
</dbReference>
<reference evidence="2 3" key="1">
    <citation type="submission" date="2023-10" db="EMBL/GenBank/DDBJ databases">
        <title>Genome-Wide Identification Analysis in wild type Solanum Pinnatisectum Reveals Some Genes Defensing Phytophthora Infestans.</title>
        <authorList>
            <person name="Sun C."/>
        </authorList>
    </citation>
    <scope>NUCLEOTIDE SEQUENCE [LARGE SCALE GENOMIC DNA]</scope>
    <source>
        <strain evidence="2">LQN</strain>
        <tissue evidence="2">Leaf</tissue>
    </source>
</reference>
<evidence type="ECO:0000313" key="2">
    <source>
        <dbReference type="EMBL" id="KAK4730382.1"/>
    </source>
</evidence>
<dbReference type="PROSITE" id="PS50004">
    <property type="entry name" value="C2"/>
    <property type="match status" value="1"/>
</dbReference>
<sequence length="104" mass="11845">MRAYRGGGGGELFEVAEYDLGEPMQFLFVRVVKAQDFPSKDITGSLDPYVEVRVGNYKGVTQHFEKNQSPEWNTVFAFAKERMQSSILDVVVKDKDILKDDFMS</sequence>
<dbReference type="PANTHER" id="PTHR31425">
    <property type="entry name" value="PHOSPHORIBOSYLANTHRANILATE TRANSFERASE ISOFORM 1"/>
    <property type="match status" value="1"/>
</dbReference>
<dbReference type="Pfam" id="PF00168">
    <property type="entry name" value="C2"/>
    <property type="match status" value="1"/>
</dbReference>
<gene>
    <name evidence="2" type="ORF">R3W88_023370</name>
</gene>
<feature type="domain" description="C2" evidence="1">
    <location>
        <begin position="8"/>
        <end position="104"/>
    </location>
</feature>
<comment type="caution">
    <text evidence="2">The sequence shown here is derived from an EMBL/GenBank/DDBJ whole genome shotgun (WGS) entry which is preliminary data.</text>
</comment>
<dbReference type="InterPro" id="IPR035892">
    <property type="entry name" value="C2_domain_sf"/>
</dbReference>
<accession>A0AAV9LZ08</accession>
<organism evidence="2 3">
    <name type="scientific">Solanum pinnatisectum</name>
    <name type="common">tansyleaf nightshade</name>
    <dbReference type="NCBI Taxonomy" id="50273"/>
    <lineage>
        <taxon>Eukaryota</taxon>
        <taxon>Viridiplantae</taxon>
        <taxon>Streptophyta</taxon>
        <taxon>Embryophyta</taxon>
        <taxon>Tracheophyta</taxon>
        <taxon>Spermatophyta</taxon>
        <taxon>Magnoliopsida</taxon>
        <taxon>eudicotyledons</taxon>
        <taxon>Gunneridae</taxon>
        <taxon>Pentapetalae</taxon>
        <taxon>asterids</taxon>
        <taxon>lamiids</taxon>
        <taxon>Solanales</taxon>
        <taxon>Solanaceae</taxon>
        <taxon>Solanoideae</taxon>
        <taxon>Solaneae</taxon>
        <taxon>Solanum</taxon>
    </lineage>
</organism>
<proteinExistence type="predicted"/>
<dbReference type="SUPFAM" id="SSF49562">
    <property type="entry name" value="C2 domain (Calcium/lipid-binding domain, CaLB)"/>
    <property type="match status" value="1"/>
</dbReference>
<dbReference type="InterPro" id="IPR047259">
    <property type="entry name" value="QUIRKY-like"/>
</dbReference>